<feature type="compositionally biased region" description="Basic and acidic residues" evidence="1">
    <location>
        <begin position="921"/>
        <end position="933"/>
    </location>
</feature>
<accession>A0ABP0N1L0</accession>
<feature type="region of interest" description="Disordered" evidence="1">
    <location>
        <begin position="82"/>
        <end position="136"/>
    </location>
</feature>
<feature type="region of interest" description="Disordered" evidence="1">
    <location>
        <begin position="599"/>
        <end position="637"/>
    </location>
</feature>
<feature type="compositionally biased region" description="Basic and acidic residues" evidence="1">
    <location>
        <begin position="599"/>
        <end position="611"/>
    </location>
</feature>
<evidence type="ECO:0000256" key="1">
    <source>
        <dbReference type="SAM" id="MobiDB-lite"/>
    </source>
</evidence>
<feature type="region of interest" description="Disordered" evidence="1">
    <location>
        <begin position="1"/>
        <end position="27"/>
    </location>
</feature>
<organism evidence="2 3">
    <name type="scientific">Durusdinium trenchii</name>
    <dbReference type="NCBI Taxonomy" id="1381693"/>
    <lineage>
        <taxon>Eukaryota</taxon>
        <taxon>Sar</taxon>
        <taxon>Alveolata</taxon>
        <taxon>Dinophyceae</taxon>
        <taxon>Suessiales</taxon>
        <taxon>Symbiodiniaceae</taxon>
        <taxon>Durusdinium</taxon>
    </lineage>
</organism>
<protein>
    <submittedName>
        <fullName evidence="2">Uncharacterized protein</fullName>
    </submittedName>
</protein>
<feature type="region of interest" description="Disordered" evidence="1">
    <location>
        <begin position="283"/>
        <end position="337"/>
    </location>
</feature>
<sequence>MGPHSMDPAQDETDKRGGGDGPHSELEITDKKAWQLALSPPGLTQKAALEAKTETVPEDLHRALQQDWLPGRLDKELQSRCQRFGMDPLPPSAKRQRTLAEESKGAASGSDNDASSSSPWEFVPSPRPPLPSSPGPRKDRGFFLDWNVQWQAKLHLELSERGILRLGDVKVTSRLGQVLNLQHPDSAPYHPRLVPPPTCKDFPIHVAYASKNTVALECDSGRPAGGPDGTLLTETQTQNSDNKEMTGDAGHYQPHGCDPDSLPELPLEQPELEPMGLSQETLILGEFPPGSPYNDERPCDDRPTSEVDEVASELEDNNGGDADAEGDAKDDDGGDADAEAAEGRVLFPGRLLREMSKDVGQGSSFNRVPSWDGRPETFFHYITEIKWHLAGTKSSERPYAAARLVRRILESDYPSLKSLAYKLDPADFTTEDAVTRLISFLEASPMNRQPIPDAGRQLSAYYRLLREKELDFDQYDCSLDELKDFCGMADKRINNPPKGFGRGKGHMANIVEEFEGEDMQYQDYWGSSHDYPEGEYLEDGYYGEEFQETADDPQAEESEVNPESMTEDQALHVISQLQEEEKELNAMMVDAQRNLEQARRAVQEAKKDRGWKSSGSKGSPPHGSQKGTSTFMQGKGHRSQTNFFQQKGHGFHGKGGYHNRPFGSSGWRPPQQNRFAGRSNFQNRNQMSQRPSSHAGMFMEPQEHHMMTMTDMIPEAEFSPDLSFFPVSQADSRAAIRPEEAIIDSGATVSAGGETAVKNLLHSLAQSRPDLSLTVVTEDRPYFRYGSGSWGQASYKAAVERALASASAKVTPKAKAKKGPKGELDPTRTMGVHTQDPRASKDFWPCKGNHDPKQYSNPHGALAGASGQSTHMDLPSNVVRAMEHLRMEGFKENDVDSRLVKKTIRYIEGQELIKAKKPGKTHGDLDKREKEKGYPAASASNPTPGPEIHNLASDDDSWEQPTPMKKKDSGTDFYFEWPKNATEDHPEYQSEETERKKARLDTVSALRARNIHLLDQETQKLVLERIHLLEEEVKMKQETVQLHEMITQEREDEAHFLSFIQDDFQRPEKDRQWVFQIEFDVSEEIADANPFLYAKRVLEGNKNVEITYKQLSPEHVPLFDEAKAREDPPEFLVPSLEDFLKKGSPEVLLQLIESKRDECAALFKRMQTSPDQAVAKAEAKVKAASKRKNQEAAFDQAKVRTEAAQSVRDAKKSLAQLSKDLVLELVKKIECEGMLKDAICTGSDRPTFDASIFASLFPNYAVESVLTHPTDFGFPVRRTRLYTLLVRDDFKLLRGMDDLHRLYISPGMDCSAFRAAEEQEAKKTVHSAWLDLLPVAAGVHLQSALKLEKVRAALARSPAIAMREVAINLSQNPLCQEHFGSVAPVVLASSTCIWGVLQGRPYTAKEMLEMQGIPIHTDALEAAQISRPFFDPGVVSVAAQKRLAGNSFQQGCMSAFLCFALAFVMPAKEWDENKIPVAIRPRLASNARVWCLGSSSEAEDGGSEEE</sequence>
<keyword evidence="3" id="KW-1185">Reference proteome</keyword>
<comment type="caution">
    <text evidence="2">The sequence shown here is derived from an EMBL/GenBank/DDBJ whole genome shotgun (WGS) entry which is preliminary data.</text>
</comment>
<feature type="compositionally biased region" description="Low complexity" evidence="1">
    <location>
        <begin position="612"/>
        <end position="627"/>
    </location>
</feature>
<feature type="region of interest" description="Disordered" evidence="1">
    <location>
        <begin position="221"/>
        <end position="268"/>
    </location>
</feature>
<feature type="compositionally biased region" description="Pro residues" evidence="1">
    <location>
        <begin position="125"/>
        <end position="134"/>
    </location>
</feature>
<dbReference type="Proteomes" id="UP001642484">
    <property type="component" value="Unassembled WGS sequence"/>
</dbReference>
<feature type="compositionally biased region" description="Acidic residues" evidence="1">
    <location>
        <begin position="306"/>
        <end position="337"/>
    </location>
</feature>
<feature type="compositionally biased region" description="Basic and acidic residues" evidence="1">
    <location>
        <begin position="12"/>
        <end position="27"/>
    </location>
</feature>
<evidence type="ECO:0000313" key="2">
    <source>
        <dbReference type="EMBL" id="CAK9057486.1"/>
    </source>
</evidence>
<feature type="region of interest" description="Disordered" evidence="1">
    <location>
        <begin position="917"/>
        <end position="969"/>
    </location>
</feature>
<feature type="compositionally biased region" description="Basic and acidic residues" evidence="1">
    <location>
        <begin position="294"/>
        <end position="305"/>
    </location>
</feature>
<dbReference type="EMBL" id="CAXAMN010021273">
    <property type="protein sequence ID" value="CAK9057486.1"/>
    <property type="molecule type" value="Genomic_DNA"/>
</dbReference>
<feature type="region of interest" description="Disordered" evidence="1">
    <location>
        <begin position="810"/>
        <end position="872"/>
    </location>
</feature>
<name>A0ABP0N1L0_9DINO</name>
<reference evidence="2 3" key="1">
    <citation type="submission" date="2024-02" db="EMBL/GenBank/DDBJ databases">
        <authorList>
            <person name="Chen Y."/>
            <person name="Shah S."/>
            <person name="Dougan E. K."/>
            <person name="Thang M."/>
            <person name="Chan C."/>
        </authorList>
    </citation>
    <scope>NUCLEOTIDE SEQUENCE [LARGE SCALE GENOMIC DNA]</scope>
</reference>
<evidence type="ECO:0000313" key="3">
    <source>
        <dbReference type="Proteomes" id="UP001642484"/>
    </source>
</evidence>
<gene>
    <name evidence="2" type="ORF">CCMP2556_LOCUS28361</name>
</gene>
<proteinExistence type="predicted"/>
<feature type="compositionally biased region" description="Low complexity" evidence="1">
    <location>
        <begin position="105"/>
        <end position="118"/>
    </location>
</feature>